<evidence type="ECO:0000313" key="1">
    <source>
        <dbReference type="EMBL" id="QHS91801.1"/>
    </source>
</evidence>
<evidence type="ECO:0008006" key="2">
    <source>
        <dbReference type="Google" id="ProtNLM"/>
    </source>
</evidence>
<dbReference type="EMBL" id="MN739164">
    <property type="protein sequence ID" value="QHS91801.1"/>
    <property type="molecule type" value="Genomic_DNA"/>
</dbReference>
<name>A0A6C0BJ78_9ZZZZ</name>
<sequence length="263" mass="30071">MSFPKIPSVENSSLVQAGDNSTTFELPPITYLASGLLGDFVHQLSIVNEKYRITGRKGIIYMTESLEYFRWGLVRTYEDIKPFLLKQNYIYDLRIHDGCLCDINLSIWRYNSNFNSWHAIFKHNYDVSWSETPWFRTQGMTKYKNTVFISTSPARFLKEFNYIKLIIILGPDVRFLASEKSNYDHFVISTGIEIPLVLASSFTEMVDAIQGCALFVSTLSAPLAIADALHKKRLALQSWSNYIEAGTNPSFITPISNLNLIHL</sequence>
<proteinExistence type="predicted"/>
<dbReference type="AlphaFoldDB" id="A0A6C0BJ78"/>
<organism evidence="1">
    <name type="scientific">viral metagenome</name>
    <dbReference type="NCBI Taxonomy" id="1070528"/>
    <lineage>
        <taxon>unclassified sequences</taxon>
        <taxon>metagenomes</taxon>
        <taxon>organismal metagenomes</taxon>
    </lineage>
</organism>
<accession>A0A6C0BJ78</accession>
<protein>
    <recommendedName>
        <fullName evidence="2">Glycosyltransferase</fullName>
    </recommendedName>
</protein>
<reference evidence="1" key="1">
    <citation type="journal article" date="2020" name="Nature">
        <title>Giant virus diversity and host interactions through global metagenomics.</title>
        <authorList>
            <person name="Schulz F."/>
            <person name="Roux S."/>
            <person name="Paez-Espino D."/>
            <person name="Jungbluth S."/>
            <person name="Walsh D.A."/>
            <person name="Denef V.J."/>
            <person name="McMahon K.D."/>
            <person name="Konstantinidis K.T."/>
            <person name="Eloe-Fadrosh E.A."/>
            <person name="Kyrpides N.C."/>
            <person name="Woyke T."/>
        </authorList>
    </citation>
    <scope>NUCLEOTIDE SEQUENCE</scope>
    <source>
        <strain evidence="1">GVMAG-M-3300013006-15</strain>
    </source>
</reference>